<feature type="region of interest" description="Disordered" evidence="1">
    <location>
        <begin position="1"/>
        <end position="27"/>
    </location>
</feature>
<dbReference type="EMBL" id="JAGMUX010000008">
    <property type="protein sequence ID" value="KAH7250305.1"/>
    <property type="molecule type" value="Genomic_DNA"/>
</dbReference>
<accession>A0A9P9KAN2</accession>
<dbReference type="GeneID" id="70215883"/>
<dbReference type="RefSeq" id="XP_046049624.1">
    <property type="nucleotide sequence ID" value="XM_046185929.1"/>
</dbReference>
<evidence type="ECO:0000313" key="3">
    <source>
        <dbReference type="Proteomes" id="UP000720189"/>
    </source>
</evidence>
<feature type="compositionally biased region" description="Low complexity" evidence="1">
    <location>
        <begin position="17"/>
        <end position="27"/>
    </location>
</feature>
<reference evidence="2" key="1">
    <citation type="journal article" date="2021" name="Nat. Commun.">
        <title>Genetic determinants of endophytism in the Arabidopsis root mycobiome.</title>
        <authorList>
            <person name="Mesny F."/>
            <person name="Miyauchi S."/>
            <person name="Thiergart T."/>
            <person name="Pickel B."/>
            <person name="Atanasova L."/>
            <person name="Karlsson M."/>
            <person name="Huettel B."/>
            <person name="Barry K.W."/>
            <person name="Haridas S."/>
            <person name="Chen C."/>
            <person name="Bauer D."/>
            <person name="Andreopoulos W."/>
            <person name="Pangilinan J."/>
            <person name="LaButti K."/>
            <person name="Riley R."/>
            <person name="Lipzen A."/>
            <person name="Clum A."/>
            <person name="Drula E."/>
            <person name="Henrissat B."/>
            <person name="Kohler A."/>
            <person name="Grigoriev I.V."/>
            <person name="Martin F.M."/>
            <person name="Hacquard S."/>
        </authorList>
    </citation>
    <scope>NUCLEOTIDE SEQUENCE</scope>
    <source>
        <strain evidence="2">MPI-CAGE-AT-0023</strain>
    </source>
</reference>
<protein>
    <submittedName>
        <fullName evidence="2">Uncharacterized protein</fullName>
    </submittedName>
</protein>
<proteinExistence type="predicted"/>
<name>A0A9P9KAN2_FUSRE</name>
<dbReference type="AlphaFoldDB" id="A0A9P9KAN2"/>
<organism evidence="2 3">
    <name type="scientific">Fusarium redolens</name>
    <dbReference type="NCBI Taxonomy" id="48865"/>
    <lineage>
        <taxon>Eukaryota</taxon>
        <taxon>Fungi</taxon>
        <taxon>Dikarya</taxon>
        <taxon>Ascomycota</taxon>
        <taxon>Pezizomycotina</taxon>
        <taxon>Sordariomycetes</taxon>
        <taxon>Hypocreomycetidae</taxon>
        <taxon>Hypocreales</taxon>
        <taxon>Nectriaceae</taxon>
        <taxon>Fusarium</taxon>
        <taxon>Fusarium redolens species complex</taxon>
    </lineage>
</organism>
<dbReference type="Proteomes" id="UP000720189">
    <property type="component" value="Unassembled WGS sequence"/>
</dbReference>
<gene>
    <name evidence="2" type="ORF">BKA55DRAFT_377399</name>
</gene>
<feature type="compositionally biased region" description="Polar residues" evidence="1">
    <location>
        <begin position="1"/>
        <end position="10"/>
    </location>
</feature>
<sequence>MITDASSPSRHASACVPTRRASSRSPTRNFGRHYIWYRGHWELSTASVRAQRSLDKRAVYASGWWPWREGWILGRNLCEAAACYSRTRATWQGDMKNVRKNSLFISMLTSLSS</sequence>
<evidence type="ECO:0000256" key="1">
    <source>
        <dbReference type="SAM" id="MobiDB-lite"/>
    </source>
</evidence>
<evidence type="ECO:0000313" key="2">
    <source>
        <dbReference type="EMBL" id="KAH7250305.1"/>
    </source>
</evidence>
<keyword evidence="3" id="KW-1185">Reference proteome</keyword>
<comment type="caution">
    <text evidence="2">The sequence shown here is derived from an EMBL/GenBank/DDBJ whole genome shotgun (WGS) entry which is preliminary data.</text>
</comment>